<reference evidence="2 3" key="1">
    <citation type="submission" date="2018-04" db="EMBL/GenBank/DDBJ databases">
        <title>Genomic Encyclopedia of Type Strains, Phase IV (KMG-IV): sequencing the most valuable type-strain genomes for metagenomic binning, comparative biology and taxonomic classification.</title>
        <authorList>
            <person name="Goeker M."/>
        </authorList>
    </citation>
    <scope>NUCLEOTIDE SEQUENCE [LARGE SCALE GENOMIC DNA]</scope>
    <source>
        <strain evidence="2 3">DSM 45771</strain>
    </source>
</reference>
<dbReference type="SMART" id="SM01043">
    <property type="entry name" value="BTAD"/>
    <property type="match status" value="1"/>
</dbReference>
<dbReference type="OrthoDB" id="5509004at2"/>
<evidence type="ECO:0000313" key="2">
    <source>
        <dbReference type="EMBL" id="PVZ08185.1"/>
    </source>
</evidence>
<evidence type="ECO:0000313" key="3">
    <source>
        <dbReference type="Proteomes" id="UP000245639"/>
    </source>
</evidence>
<dbReference type="InterPro" id="IPR036388">
    <property type="entry name" value="WH-like_DNA-bd_sf"/>
</dbReference>
<evidence type="ECO:0000259" key="1">
    <source>
        <dbReference type="SMART" id="SM01043"/>
    </source>
</evidence>
<dbReference type="RefSeq" id="WP_116709427.1">
    <property type="nucleotide sequence ID" value="NZ_QEKW01000009.1"/>
</dbReference>
<dbReference type="PANTHER" id="PTHR35807">
    <property type="entry name" value="TRANSCRIPTIONAL REGULATOR REDD-RELATED"/>
    <property type="match status" value="1"/>
</dbReference>
<name>A0A2U1F7L9_9PSEU</name>
<gene>
    <name evidence="2" type="ORF">C8D89_10968</name>
</gene>
<sequence length="260" mass="28558">MVEATEGAAGAAEGAAGGTVLHMFTGPTVTVDGRQRAVPEGSKRLLGYVALHGRRIDRRQVAGALWPDGGDDRAGGNLRSALWRLRCADIDVLDADKWTLGLHEGVAVDIRDVHAWAERVINGVPGVEDLAVRPSWIDALDLLPGWCEDWVLYERERLRQRTLHALESLSRRLAEADRAADAVDAALLAVAAEPLRESAQRALIEAHIAEGNRAEALRTYETYRRLLRRELNVEPSPALLAPLRIGVREHSRTPYPMARA</sequence>
<protein>
    <submittedName>
        <fullName evidence="2">DNA-binding SARP family transcriptional activator</fullName>
    </submittedName>
</protein>
<dbReference type="Proteomes" id="UP000245639">
    <property type="component" value="Unassembled WGS sequence"/>
</dbReference>
<dbReference type="InterPro" id="IPR005158">
    <property type="entry name" value="BTAD"/>
</dbReference>
<dbReference type="Pfam" id="PF03704">
    <property type="entry name" value="BTAD"/>
    <property type="match status" value="1"/>
</dbReference>
<feature type="domain" description="Bacterial transcriptional activator" evidence="1">
    <location>
        <begin position="108"/>
        <end position="244"/>
    </location>
</feature>
<dbReference type="Gene3D" id="1.25.40.10">
    <property type="entry name" value="Tetratricopeptide repeat domain"/>
    <property type="match status" value="1"/>
</dbReference>
<keyword evidence="3" id="KW-1185">Reference proteome</keyword>
<dbReference type="GO" id="GO:0003677">
    <property type="term" value="F:DNA binding"/>
    <property type="evidence" value="ECO:0007669"/>
    <property type="project" value="UniProtKB-KW"/>
</dbReference>
<keyword evidence="2" id="KW-0238">DNA-binding</keyword>
<dbReference type="InterPro" id="IPR011990">
    <property type="entry name" value="TPR-like_helical_dom_sf"/>
</dbReference>
<dbReference type="InterPro" id="IPR051677">
    <property type="entry name" value="AfsR-DnrI-RedD_regulator"/>
</dbReference>
<dbReference type="Gene3D" id="1.10.10.10">
    <property type="entry name" value="Winged helix-like DNA-binding domain superfamily/Winged helix DNA-binding domain"/>
    <property type="match status" value="1"/>
</dbReference>
<organism evidence="2 3">
    <name type="scientific">Actinomycetospora cinnamomea</name>
    <dbReference type="NCBI Taxonomy" id="663609"/>
    <lineage>
        <taxon>Bacteria</taxon>
        <taxon>Bacillati</taxon>
        <taxon>Actinomycetota</taxon>
        <taxon>Actinomycetes</taxon>
        <taxon>Pseudonocardiales</taxon>
        <taxon>Pseudonocardiaceae</taxon>
        <taxon>Actinomycetospora</taxon>
    </lineage>
</organism>
<dbReference type="SUPFAM" id="SSF48452">
    <property type="entry name" value="TPR-like"/>
    <property type="match status" value="1"/>
</dbReference>
<comment type="caution">
    <text evidence="2">The sequence shown here is derived from an EMBL/GenBank/DDBJ whole genome shotgun (WGS) entry which is preliminary data.</text>
</comment>
<dbReference type="EMBL" id="QEKW01000009">
    <property type="protein sequence ID" value="PVZ08185.1"/>
    <property type="molecule type" value="Genomic_DNA"/>
</dbReference>
<proteinExistence type="predicted"/>
<dbReference type="AlphaFoldDB" id="A0A2U1F7L9"/>
<accession>A0A2U1F7L9</accession>